<dbReference type="EMBL" id="SJPO01000005">
    <property type="protein sequence ID" value="TWT77018.1"/>
    <property type="molecule type" value="Genomic_DNA"/>
</dbReference>
<organism evidence="3 4">
    <name type="scientific">Posidoniimonas polymericola</name>
    <dbReference type="NCBI Taxonomy" id="2528002"/>
    <lineage>
        <taxon>Bacteria</taxon>
        <taxon>Pseudomonadati</taxon>
        <taxon>Planctomycetota</taxon>
        <taxon>Planctomycetia</taxon>
        <taxon>Pirellulales</taxon>
        <taxon>Lacipirellulaceae</taxon>
        <taxon>Posidoniimonas</taxon>
    </lineage>
</organism>
<dbReference type="Proteomes" id="UP000318478">
    <property type="component" value="Unassembled WGS sequence"/>
</dbReference>
<feature type="transmembrane region" description="Helical" evidence="1">
    <location>
        <begin position="170"/>
        <end position="187"/>
    </location>
</feature>
<evidence type="ECO:0000256" key="1">
    <source>
        <dbReference type="SAM" id="Phobius"/>
    </source>
</evidence>
<evidence type="ECO:0000313" key="4">
    <source>
        <dbReference type="Proteomes" id="UP000318478"/>
    </source>
</evidence>
<dbReference type="InterPro" id="IPR027417">
    <property type="entry name" value="P-loop_NTPase"/>
</dbReference>
<feature type="transmembrane region" description="Helical" evidence="1">
    <location>
        <begin position="98"/>
        <end position="118"/>
    </location>
</feature>
<dbReference type="GO" id="GO:0016740">
    <property type="term" value="F:transferase activity"/>
    <property type="evidence" value="ECO:0007669"/>
    <property type="project" value="UniProtKB-KW"/>
</dbReference>
<feature type="transmembrane region" description="Helical" evidence="1">
    <location>
        <begin position="138"/>
        <end position="163"/>
    </location>
</feature>
<name>A0A5C5YQE4_9BACT</name>
<dbReference type="GO" id="GO:0004175">
    <property type="term" value="F:endopeptidase activity"/>
    <property type="evidence" value="ECO:0007669"/>
    <property type="project" value="UniProtKB-ARBA"/>
</dbReference>
<dbReference type="PANTHER" id="PTHR36451">
    <property type="entry name" value="PAPS-DEPENDENT SULFOTRANSFERASE STF3"/>
    <property type="match status" value="1"/>
</dbReference>
<dbReference type="GO" id="GO:0080120">
    <property type="term" value="P:CAAX-box protein maturation"/>
    <property type="evidence" value="ECO:0007669"/>
    <property type="project" value="UniProtKB-ARBA"/>
</dbReference>
<dbReference type="Gene3D" id="3.40.50.300">
    <property type="entry name" value="P-loop containing nucleotide triphosphate hydrolases"/>
    <property type="match status" value="1"/>
</dbReference>
<dbReference type="InterPro" id="IPR052736">
    <property type="entry name" value="Stf3_sulfotransferase"/>
</dbReference>
<reference evidence="3 4" key="1">
    <citation type="submission" date="2019-02" db="EMBL/GenBank/DDBJ databases">
        <title>Deep-cultivation of Planctomycetes and their phenomic and genomic characterization uncovers novel biology.</title>
        <authorList>
            <person name="Wiegand S."/>
            <person name="Jogler M."/>
            <person name="Boedeker C."/>
            <person name="Pinto D."/>
            <person name="Vollmers J."/>
            <person name="Rivas-Marin E."/>
            <person name="Kohn T."/>
            <person name="Peeters S.H."/>
            <person name="Heuer A."/>
            <person name="Rast P."/>
            <person name="Oberbeckmann S."/>
            <person name="Bunk B."/>
            <person name="Jeske O."/>
            <person name="Meyerdierks A."/>
            <person name="Storesund J.E."/>
            <person name="Kallscheuer N."/>
            <person name="Luecker S."/>
            <person name="Lage O.M."/>
            <person name="Pohl T."/>
            <person name="Merkel B.J."/>
            <person name="Hornburger P."/>
            <person name="Mueller R.-W."/>
            <person name="Bruemmer F."/>
            <person name="Labrenz M."/>
            <person name="Spormann A.M."/>
            <person name="Op Den Camp H."/>
            <person name="Overmann J."/>
            <person name="Amann R."/>
            <person name="Jetten M.S.M."/>
            <person name="Mascher T."/>
            <person name="Medema M.H."/>
            <person name="Devos D.P."/>
            <person name="Kaster A.-K."/>
            <person name="Ovreas L."/>
            <person name="Rohde M."/>
            <person name="Galperin M.Y."/>
            <person name="Jogler C."/>
        </authorList>
    </citation>
    <scope>NUCLEOTIDE SEQUENCE [LARGE SCALE GENOMIC DNA]</scope>
    <source>
        <strain evidence="3 4">Pla123a</strain>
    </source>
</reference>
<dbReference type="AlphaFoldDB" id="A0A5C5YQE4"/>
<evidence type="ECO:0000259" key="2">
    <source>
        <dbReference type="Pfam" id="PF02517"/>
    </source>
</evidence>
<dbReference type="SUPFAM" id="SSF52540">
    <property type="entry name" value="P-loop containing nucleoside triphosphate hydrolases"/>
    <property type="match status" value="1"/>
</dbReference>
<dbReference type="Pfam" id="PF13469">
    <property type="entry name" value="Sulfotransfer_3"/>
    <property type="match status" value="1"/>
</dbReference>
<evidence type="ECO:0000313" key="3">
    <source>
        <dbReference type="EMBL" id="TWT77018.1"/>
    </source>
</evidence>
<feature type="transmembrane region" description="Helical" evidence="1">
    <location>
        <begin position="27"/>
        <end position="47"/>
    </location>
</feature>
<keyword evidence="3" id="KW-0808">Transferase</keyword>
<keyword evidence="4" id="KW-1185">Reference proteome</keyword>
<keyword evidence="1" id="KW-1133">Transmembrane helix</keyword>
<feature type="domain" description="CAAX prenyl protease 2/Lysostaphin resistance protein A-like" evidence="2">
    <location>
        <begin position="138"/>
        <end position="223"/>
    </location>
</feature>
<dbReference type="OrthoDB" id="9777890at2"/>
<gene>
    <name evidence="3" type="ORF">Pla123a_24460</name>
</gene>
<dbReference type="PANTHER" id="PTHR36451:SF1">
    <property type="entry name" value="OMEGA-HYDROXY-BETA-DIHYDROMENAQUINONE-9 SULFOTRANSFERASE STF3"/>
    <property type="match status" value="1"/>
</dbReference>
<dbReference type="InterPro" id="IPR003675">
    <property type="entry name" value="Rce1/LyrA-like_dom"/>
</dbReference>
<accession>A0A5C5YQE4</accession>
<dbReference type="RefSeq" id="WP_146587249.1">
    <property type="nucleotide sequence ID" value="NZ_SJPO01000005.1"/>
</dbReference>
<proteinExistence type="predicted"/>
<comment type="caution">
    <text evidence="3">The sequence shown here is derived from an EMBL/GenBank/DDBJ whole genome shotgun (WGS) entry which is preliminary data.</text>
</comment>
<keyword evidence="1" id="KW-0472">Membrane</keyword>
<sequence length="667" mass="73864">MAQLRIQDAAPLWSTRRLAAAGPLTKMAVWIAGTAAIAALTQVGASLLGVDFWILDKSAGAGVLIVVALSLLLGLLSIEGRPMADYGLVAEANWWRQVLRGAAVGGGAYALLVGWAWLAGVAHYTGEPVTASRSAKMLLAVLAAGPVAAAQQIIFAGYLVSILRDRHSRAVSVIIPAALFGLVAAASRLSDPLAGPLFVSMFLIASLLGLLRLRTGSIMLPTGLLAGPIAVRALLSKSRLLWFTVEDPNAWWFAPYGDPRLGVAMWSLLAVGVAWAAYDLARHGEHKAVSDAEADAAFKRVLPFSNLLSFTPIDRWAVLLWQARFRVGLKYLPRLVVTLIASALNTIISLPERLLCPLLLRRDPPDPVFIVGMPRSGTTHLHNLLSLDPRFRSPRNYEVFNPHGFLTGWTTTACLTPILTWRRPMDSMQMTVMSSQEEEFALAAMGSPSPYWGFEFPREISRHDAYWQPEGFTAGEERVWARHYKLLLRKLTCFKRRTPLLKNPANTGRVKLLRKHFPAAKFIHIVRHPHDVYRSNQRLASHGLVVFQLQDPHPADNYATRCLENYRSLMDAYYDDTRDAPAESAVEVRYEDLVADPLGAIRQAYAALGMTVTPEFEQRLNRYLDSVSHYRKNRFATLSADEQAEVDGAMAPYLQQWGYTEERRIAA</sequence>
<protein>
    <submittedName>
        <fullName evidence="3">Sulfotransferase domain protein</fullName>
    </submittedName>
</protein>
<feature type="transmembrane region" description="Helical" evidence="1">
    <location>
        <begin position="193"/>
        <end position="211"/>
    </location>
</feature>
<keyword evidence="1" id="KW-0812">Transmembrane</keyword>
<feature type="transmembrane region" description="Helical" evidence="1">
    <location>
        <begin position="261"/>
        <end position="278"/>
    </location>
</feature>
<feature type="transmembrane region" description="Helical" evidence="1">
    <location>
        <begin position="59"/>
        <end position="78"/>
    </location>
</feature>
<feature type="transmembrane region" description="Helical" evidence="1">
    <location>
        <begin position="218"/>
        <end position="235"/>
    </location>
</feature>
<dbReference type="Pfam" id="PF02517">
    <property type="entry name" value="Rce1-like"/>
    <property type="match status" value="1"/>
</dbReference>
<feature type="transmembrane region" description="Helical" evidence="1">
    <location>
        <begin position="331"/>
        <end position="350"/>
    </location>
</feature>